<dbReference type="Proteomes" id="UP000618382">
    <property type="component" value="Unassembled WGS sequence"/>
</dbReference>
<keyword evidence="1" id="KW-1133">Transmembrane helix</keyword>
<keyword evidence="1" id="KW-0472">Membrane</keyword>
<keyword evidence="1" id="KW-0812">Transmembrane</keyword>
<accession>A0ABQ4DBM4</accession>
<dbReference type="EMBL" id="BONN01000005">
    <property type="protein sequence ID" value="GIG33125.1"/>
    <property type="molecule type" value="Genomic_DNA"/>
</dbReference>
<reference evidence="2 3" key="1">
    <citation type="submission" date="2021-01" db="EMBL/GenBank/DDBJ databases">
        <title>Whole genome shotgun sequence of Cellulomonas oligotrophica NBRC 109435.</title>
        <authorList>
            <person name="Komaki H."/>
            <person name="Tamura T."/>
        </authorList>
    </citation>
    <scope>NUCLEOTIDE SEQUENCE [LARGE SCALE GENOMIC DNA]</scope>
    <source>
        <strain evidence="2 3">NBRC 109435</strain>
    </source>
</reference>
<keyword evidence="3" id="KW-1185">Reference proteome</keyword>
<protein>
    <recommendedName>
        <fullName evidence="4">PDGLE domain-containing protein</fullName>
    </recommendedName>
</protein>
<evidence type="ECO:0000313" key="2">
    <source>
        <dbReference type="EMBL" id="GIG33125.1"/>
    </source>
</evidence>
<evidence type="ECO:0000313" key="3">
    <source>
        <dbReference type="Proteomes" id="UP000618382"/>
    </source>
</evidence>
<name>A0ABQ4DBM4_9CELL</name>
<sequence>MLTVAVVYLGLGVRTLTAAAEPGAGPAAACLAAADDPAVGVRYELLPPRSLCTSVVDGEAVEVVVAEVATPVLVGGLLLAAVGVAATVVVVTRPRRRAAGDRP</sequence>
<comment type="caution">
    <text evidence="2">The sequence shown here is derived from an EMBL/GenBank/DDBJ whole genome shotgun (WGS) entry which is preliminary data.</text>
</comment>
<evidence type="ECO:0008006" key="4">
    <source>
        <dbReference type="Google" id="ProtNLM"/>
    </source>
</evidence>
<proteinExistence type="predicted"/>
<gene>
    <name evidence="2" type="ORF">Col01nite_22840</name>
</gene>
<organism evidence="2 3">
    <name type="scientific">Cellulomonas oligotrophica</name>
    <dbReference type="NCBI Taxonomy" id="931536"/>
    <lineage>
        <taxon>Bacteria</taxon>
        <taxon>Bacillati</taxon>
        <taxon>Actinomycetota</taxon>
        <taxon>Actinomycetes</taxon>
        <taxon>Micrococcales</taxon>
        <taxon>Cellulomonadaceae</taxon>
        <taxon>Cellulomonas</taxon>
    </lineage>
</organism>
<evidence type="ECO:0000256" key="1">
    <source>
        <dbReference type="SAM" id="Phobius"/>
    </source>
</evidence>
<feature type="transmembrane region" description="Helical" evidence="1">
    <location>
        <begin position="72"/>
        <end position="92"/>
    </location>
</feature>